<proteinExistence type="predicted"/>
<dbReference type="PANTHER" id="PTHR11228">
    <property type="entry name" value="RADICAL SAM DOMAIN PROTEIN"/>
    <property type="match status" value="1"/>
</dbReference>
<dbReference type="InterPro" id="IPR036909">
    <property type="entry name" value="Cyt_c-like_dom_sf"/>
</dbReference>
<dbReference type="SUPFAM" id="SSF46626">
    <property type="entry name" value="Cytochrome c"/>
    <property type="match status" value="1"/>
</dbReference>
<keyword evidence="2 4" id="KW-0479">Metal-binding</keyword>
<dbReference type="Gene3D" id="3.20.20.70">
    <property type="entry name" value="Aldolase class I"/>
    <property type="match status" value="1"/>
</dbReference>
<dbReference type="EMBL" id="LHCI01000106">
    <property type="protein sequence ID" value="KOX89539.1"/>
    <property type="molecule type" value="Genomic_DNA"/>
</dbReference>
<dbReference type="Pfam" id="PF00034">
    <property type="entry name" value="Cytochrom_C"/>
    <property type="match status" value="1"/>
</dbReference>
<accession>A0A0M9ACZ1</accession>
<dbReference type="PROSITE" id="PS51007">
    <property type="entry name" value="CYTC"/>
    <property type="match status" value="1"/>
</dbReference>
<evidence type="ECO:0000313" key="8">
    <source>
        <dbReference type="Proteomes" id="UP000037685"/>
    </source>
</evidence>
<dbReference type="AlphaFoldDB" id="A0A0M9ACZ1"/>
<protein>
    <submittedName>
        <fullName evidence="7">Cytochrome c-552</fullName>
    </submittedName>
</protein>
<dbReference type="InterPro" id="IPR058240">
    <property type="entry name" value="rSAM_sf"/>
</dbReference>
<dbReference type="PATRIC" id="fig|271.14.peg.788"/>
<name>A0A0M9ACZ1_THEAQ</name>
<dbReference type="SUPFAM" id="SSF102114">
    <property type="entry name" value="Radical SAM enzymes"/>
    <property type="match status" value="1"/>
</dbReference>
<evidence type="ECO:0000256" key="4">
    <source>
        <dbReference type="PROSITE-ProRule" id="PRU00433"/>
    </source>
</evidence>
<reference evidence="8" key="1">
    <citation type="submission" date="2015-07" db="EMBL/GenBank/DDBJ databases">
        <authorList>
            <person name="Zylicz-Stachula A."/>
            <person name="Jezewska-Frackowiak J."/>
            <person name="Czajkowska E."/>
            <person name="Skowron P.M."/>
        </authorList>
    </citation>
    <scope>NUCLEOTIDE SEQUENCE [LARGE SCALE GENOMIC DNA]</scope>
    <source>
        <strain evidence="8">ATCC 25104 / DSM 625 / JCM 10724 / NBRC 103206 / NCIMB 11243 / YT-1</strain>
    </source>
</reference>
<dbReference type="InterPro" id="IPR013785">
    <property type="entry name" value="Aldolase_TIM"/>
</dbReference>
<dbReference type="GO" id="GO:0009055">
    <property type="term" value="F:electron transfer activity"/>
    <property type="evidence" value="ECO:0007669"/>
    <property type="project" value="InterPro"/>
</dbReference>
<evidence type="ECO:0000259" key="6">
    <source>
        <dbReference type="PROSITE" id="PS51007"/>
    </source>
</evidence>
<dbReference type="Proteomes" id="UP000037685">
    <property type="component" value="Unassembled WGS sequence"/>
</dbReference>
<feature type="domain" description="Cytochrome c" evidence="6">
    <location>
        <begin position="286"/>
        <end position="378"/>
    </location>
</feature>
<evidence type="ECO:0000256" key="5">
    <source>
        <dbReference type="SAM" id="MobiDB-lite"/>
    </source>
</evidence>
<gene>
    <name evidence="7" type="primary">cycA_1</name>
    <name evidence="7" type="ORF">BVI061214_00707</name>
</gene>
<dbReference type="InterPro" id="IPR050377">
    <property type="entry name" value="Radical_SAM_PqqE_MftC-like"/>
</dbReference>
<evidence type="ECO:0000256" key="2">
    <source>
        <dbReference type="ARBA" id="ARBA00022723"/>
    </source>
</evidence>
<comment type="caution">
    <text evidence="7">The sequence shown here is derived from an EMBL/GenBank/DDBJ whole genome shotgun (WGS) entry which is preliminary data.</text>
</comment>
<sequence length="412" mass="44783">MTPRLTREVVARFKALGVHQMAISLDGANPEAHDGFRGVEGTFALALKALDWAREVGLMTQVNTTVSQRTWRELPGIAEILAAKGVATWEVFFLVPVGRGALLDQLSPQEYEEVMPLLYDLSRRYPFKVRTTEGPMFRRVALERRRKEGGEDGALVGEGRGIHLSDGFGFVFVSSTGEVYPSGFLPLSAGNVRERPLLEIYRESPFSRSSATRRSSRGNAACASTGRSAGEAGPGPGPRPGITWPPIPGAPTPQDKCPWPEREAPAYYETMKRLLPLLGFLGLLALAQSPGAKLYSAHCQSCHQANGQGIPGVFPPLTHLDKVVQAKGGREYLVRVVLYGLQGPLTVEGKTYNGVMPPFRQLKDQEVADVLNYVLTTFAKSKAKPITAAEVKAARAKALSPQDVLKSRPPVK</sequence>
<evidence type="ECO:0000256" key="3">
    <source>
        <dbReference type="ARBA" id="ARBA00023004"/>
    </source>
</evidence>
<dbReference type="Gene3D" id="1.10.760.10">
    <property type="entry name" value="Cytochrome c-like domain"/>
    <property type="match status" value="1"/>
</dbReference>
<feature type="compositionally biased region" description="Pro residues" evidence="5">
    <location>
        <begin position="235"/>
        <end position="251"/>
    </location>
</feature>
<dbReference type="GO" id="GO:0046872">
    <property type="term" value="F:metal ion binding"/>
    <property type="evidence" value="ECO:0007669"/>
    <property type="project" value="UniProtKB-KW"/>
</dbReference>
<dbReference type="InterPro" id="IPR009056">
    <property type="entry name" value="Cyt_c-like_dom"/>
</dbReference>
<keyword evidence="3 4" id="KW-0408">Iron</keyword>
<evidence type="ECO:0000313" key="7">
    <source>
        <dbReference type="EMBL" id="KOX89539.1"/>
    </source>
</evidence>
<dbReference type="CDD" id="cd01335">
    <property type="entry name" value="Radical_SAM"/>
    <property type="match status" value="1"/>
</dbReference>
<dbReference type="PANTHER" id="PTHR11228:SF34">
    <property type="entry name" value="TUNGSTEN-CONTAINING ALDEHYDE FERREDOXIN OXIDOREDUCTASE COFACTOR MODIFYING PROTEIN"/>
    <property type="match status" value="1"/>
</dbReference>
<dbReference type="GO" id="GO:0020037">
    <property type="term" value="F:heme binding"/>
    <property type="evidence" value="ECO:0007669"/>
    <property type="project" value="InterPro"/>
</dbReference>
<keyword evidence="1 4" id="KW-0349">Heme</keyword>
<evidence type="ECO:0000256" key="1">
    <source>
        <dbReference type="ARBA" id="ARBA00022617"/>
    </source>
</evidence>
<organism evidence="7 8">
    <name type="scientific">Thermus aquaticus</name>
    <dbReference type="NCBI Taxonomy" id="271"/>
    <lineage>
        <taxon>Bacteria</taxon>
        <taxon>Thermotogati</taxon>
        <taxon>Deinococcota</taxon>
        <taxon>Deinococci</taxon>
        <taxon>Thermales</taxon>
        <taxon>Thermaceae</taxon>
        <taxon>Thermus</taxon>
    </lineage>
</organism>
<feature type="region of interest" description="Disordered" evidence="5">
    <location>
        <begin position="208"/>
        <end position="259"/>
    </location>
</feature>